<dbReference type="InterPro" id="IPR050445">
    <property type="entry name" value="Bact_polysacc_biosynth/exp"/>
</dbReference>
<dbReference type="CDD" id="cd05387">
    <property type="entry name" value="BY-kinase"/>
    <property type="match status" value="1"/>
</dbReference>
<feature type="region of interest" description="Disordered" evidence="3">
    <location>
        <begin position="10"/>
        <end position="42"/>
    </location>
</feature>
<dbReference type="GO" id="GO:0005886">
    <property type="term" value="C:plasma membrane"/>
    <property type="evidence" value="ECO:0007669"/>
    <property type="project" value="TreeGrafter"/>
</dbReference>
<dbReference type="Pfam" id="PF01656">
    <property type="entry name" value="CbiA"/>
    <property type="match status" value="1"/>
</dbReference>
<proteinExistence type="predicted"/>
<name>A0A7V6A3E1_9BACT</name>
<reference evidence="5" key="1">
    <citation type="journal article" date="2020" name="mSystems">
        <title>Genome- and Community-Level Interaction Insights into Carbon Utilization and Element Cycling Functions of Hydrothermarchaeota in Hydrothermal Sediment.</title>
        <authorList>
            <person name="Zhou Z."/>
            <person name="Liu Y."/>
            <person name="Xu W."/>
            <person name="Pan J."/>
            <person name="Luo Z.H."/>
            <person name="Li M."/>
        </authorList>
    </citation>
    <scope>NUCLEOTIDE SEQUENCE [LARGE SCALE GENOMIC DNA]</scope>
    <source>
        <strain evidence="5">SpSt-767</strain>
    </source>
</reference>
<dbReference type="EMBL" id="DTGR01000122">
    <property type="protein sequence ID" value="HHS29527.1"/>
    <property type="molecule type" value="Genomic_DNA"/>
</dbReference>
<evidence type="ECO:0000256" key="3">
    <source>
        <dbReference type="SAM" id="MobiDB-lite"/>
    </source>
</evidence>
<organism evidence="5">
    <name type="scientific">Desulfobacca acetoxidans</name>
    <dbReference type="NCBI Taxonomy" id="60893"/>
    <lineage>
        <taxon>Bacteria</taxon>
        <taxon>Pseudomonadati</taxon>
        <taxon>Thermodesulfobacteriota</taxon>
        <taxon>Desulfobaccia</taxon>
        <taxon>Desulfobaccales</taxon>
        <taxon>Desulfobaccaceae</taxon>
        <taxon>Desulfobacca</taxon>
    </lineage>
</organism>
<comment type="caution">
    <text evidence="5">The sequence shown here is derived from an EMBL/GenBank/DDBJ whole genome shotgun (WGS) entry which is preliminary data.</text>
</comment>
<dbReference type="InterPro" id="IPR027417">
    <property type="entry name" value="P-loop_NTPase"/>
</dbReference>
<evidence type="ECO:0000256" key="1">
    <source>
        <dbReference type="ARBA" id="ARBA00022741"/>
    </source>
</evidence>
<dbReference type="InterPro" id="IPR002586">
    <property type="entry name" value="CobQ/CobB/MinD/ParA_Nub-bd_dom"/>
</dbReference>
<evidence type="ECO:0000259" key="4">
    <source>
        <dbReference type="Pfam" id="PF01656"/>
    </source>
</evidence>
<dbReference type="PANTHER" id="PTHR32309">
    <property type="entry name" value="TYROSINE-PROTEIN KINASE"/>
    <property type="match status" value="1"/>
</dbReference>
<dbReference type="AlphaFoldDB" id="A0A7V6A3E1"/>
<dbReference type="GO" id="GO:0004713">
    <property type="term" value="F:protein tyrosine kinase activity"/>
    <property type="evidence" value="ECO:0007669"/>
    <property type="project" value="TreeGrafter"/>
</dbReference>
<dbReference type="SUPFAM" id="SSF52540">
    <property type="entry name" value="P-loop containing nucleoside triphosphate hydrolases"/>
    <property type="match status" value="1"/>
</dbReference>
<accession>A0A7V6A3E1</accession>
<protein>
    <submittedName>
        <fullName evidence="5">Exopolysaccharide biosynthesis protein</fullName>
    </submittedName>
</protein>
<feature type="compositionally biased region" description="Low complexity" evidence="3">
    <location>
        <begin position="22"/>
        <end position="36"/>
    </location>
</feature>
<keyword evidence="2" id="KW-0067">ATP-binding</keyword>
<feature type="domain" description="CobQ/CobB/MinD/ParA nucleotide binding" evidence="4">
    <location>
        <begin position="104"/>
        <end position="282"/>
    </location>
</feature>
<gene>
    <name evidence="5" type="ORF">ENV52_07495</name>
</gene>
<dbReference type="PANTHER" id="PTHR32309:SF13">
    <property type="entry name" value="FERRIC ENTEROBACTIN TRANSPORT PROTEIN FEPE"/>
    <property type="match status" value="1"/>
</dbReference>
<keyword evidence="1" id="KW-0547">Nucleotide-binding</keyword>
<evidence type="ECO:0000313" key="5">
    <source>
        <dbReference type="EMBL" id="HHS29527.1"/>
    </source>
</evidence>
<sequence>MGFIDKALEKAKAEKQKTQGNPANTAPAIPTTAPAEMAPPPAGSDLPFGDIRYSITRTVAVQPEVLRRHRIITSSDDSQVREEYKILRTHILQKTLTEQKNTLMITGPLPGEGKTLTAINLAISLSHEVHKTVLLVDADMRSPSVHNYFGFPQGKGLVDYLAGEATLPDLLVHPEGFDKLVILPGGRPVMGASELIGSPMMGNLVRELKHFYPDRYVLFDLPPVLSYADPLAFAPFVDGIILVVQMGKTSRDDIEKCVQVFKNFPVLGTVLNKIDKRDHEGYYYFAHKEKEPNWQKRFLGWVKS</sequence>
<evidence type="ECO:0000256" key="2">
    <source>
        <dbReference type="ARBA" id="ARBA00022840"/>
    </source>
</evidence>
<dbReference type="InterPro" id="IPR005702">
    <property type="entry name" value="Wzc-like_C"/>
</dbReference>
<dbReference type="Gene3D" id="3.40.50.300">
    <property type="entry name" value="P-loop containing nucleotide triphosphate hydrolases"/>
    <property type="match status" value="1"/>
</dbReference>